<dbReference type="RefSeq" id="WP_151539678.1">
    <property type="nucleotide sequence ID" value="NZ_WBMR01000019.1"/>
</dbReference>
<sequence length="103" mass="11404">MIAPTLARPTGHALADRLEQLGHLYNTGLTPEEEIYAEVDALASGLDERQRADWFEELCAQLQVRDGEVELSALPPEERDPDRVEADARARVDEAIAHLAGWA</sequence>
<accession>A0A6L3W2D5</accession>
<keyword evidence="2" id="KW-1185">Reference proteome</keyword>
<dbReference type="EMBL" id="WBMR01000019">
    <property type="protein sequence ID" value="KAB2384723.1"/>
    <property type="molecule type" value="Genomic_DNA"/>
</dbReference>
<proteinExistence type="predicted"/>
<protein>
    <submittedName>
        <fullName evidence="1">Uncharacterized protein</fullName>
    </submittedName>
</protein>
<evidence type="ECO:0000313" key="1">
    <source>
        <dbReference type="EMBL" id="KAB2384723.1"/>
    </source>
</evidence>
<gene>
    <name evidence="1" type="ORF">F9B16_09760</name>
</gene>
<dbReference type="OrthoDB" id="9922066at2"/>
<name>A0A6L3W2D5_9ACTN</name>
<dbReference type="AlphaFoldDB" id="A0A6L3W2D5"/>
<dbReference type="Proteomes" id="UP000483004">
    <property type="component" value="Unassembled WGS sequence"/>
</dbReference>
<organism evidence="1 2">
    <name type="scientific">Actinomadura montaniterrae</name>
    <dbReference type="NCBI Taxonomy" id="1803903"/>
    <lineage>
        <taxon>Bacteria</taxon>
        <taxon>Bacillati</taxon>
        <taxon>Actinomycetota</taxon>
        <taxon>Actinomycetes</taxon>
        <taxon>Streptosporangiales</taxon>
        <taxon>Thermomonosporaceae</taxon>
        <taxon>Actinomadura</taxon>
    </lineage>
</organism>
<evidence type="ECO:0000313" key="2">
    <source>
        <dbReference type="Proteomes" id="UP000483004"/>
    </source>
</evidence>
<reference evidence="1 2" key="1">
    <citation type="submission" date="2019-09" db="EMBL/GenBank/DDBJ databases">
        <title>Actinomadura physcomitrii sp. nov., a novel actinomycete isolated from moss [Physcomitrium sphaericum (Ludw) Fuernr].</title>
        <authorList>
            <person name="Liu C."/>
            <person name="Zhuang X."/>
        </authorList>
    </citation>
    <scope>NUCLEOTIDE SEQUENCE [LARGE SCALE GENOMIC DNA]</scope>
    <source>
        <strain evidence="1 2">CYP1-1B</strain>
    </source>
</reference>
<comment type="caution">
    <text evidence="1">The sequence shown here is derived from an EMBL/GenBank/DDBJ whole genome shotgun (WGS) entry which is preliminary data.</text>
</comment>